<comment type="similarity">
    <text evidence="6">Belongs to the AAA ATPase family.</text>
</comment>
<name>A0A9P6T9Y1_9BASI</name>
<evidence type="ECO:0000256" key="4">
    <source>
        <dbReference type="ARBA" id="ARBA00022840"/>
    </source>
</evidence>
<dbReference type="Proteomes" id="UP000886653">
    <property type="component" value="Unassembled WGS sequence"/>
</dbReference>
<gene>
    <name evidence="9" type="ORF">CROQUDRAFT_659754</name>
</gene>
<dbReference type="SUPFAM" id="SSF52540">
    <property type="entry name" value="P-loop containing nucleoside triphosphate hydrolases"/>
    <property type="match status" value="1"/>
</dbReference>
<dbReference type="OrthoDB" id="10254455at2759"/>
<dbReference type="PROSITE" id="PS00674">
    <property type="entry name" value="AAA"/>
    <property type="match status" value="1"/>
</dbReference>
<keyword evidence="7" id="KW-1133">Transmembrane helix</keyword>
<keyword evidence="7" id="KW-0812">Transmembrane</keyword>
<dbReference type="GO" id="GO:0140567">
    <property type="term" value="F:membrane protein dislocase activity"/>
    <property type="evidence" value="ECO:0007669"/>
    <property type="project" value="UniProtKB-ARBA"/>
</dbReference>
<dbReference type="GO" id="GO:0016887">
    <property type="term" value="F:ATP hydrolysis activity"/>
    <property type="evidence" value="ECO:0007669"/>
    <property type="project" value="InterPro"/>
</dbReference>
<dbReference type="PANTHER" id="PTHR45644:SF3">
    <property type="entry name" value="FI08533P-RELATED"/>
    <property type="match status" value="1"/>
</dbReference>
<organism evidence="9 10">
    <name type="scientific">Cronartium quercuum f. sp. fusiforme G11</name>
    <dbReference type="NCBI Taxonomy" id="708437"/>
    <lineage>
        <taxon>Eukaryota</taxon>
        <taxon>Fungi</taxon>
        <taxon>Dikarya</taxon>
        <taxon>Basidiomycota</taxon>
        <taxon>Pucciniomycotina</taxon>
        <taxon>Pucciniomycetes</taxon>
        <taxon>Pucciniales</taxon>
        <taxon>Coleosporiaceae</taxon>
        <taxon>Cronartium</taxon>
    </lineage>
</organism>
<protein>
    <recommendedName>
        <fullName evidence="8">AAA+ ATPase domain-containing protein</fullName>
    </recommendedName>
</protein>
<proteinExistence type="inferred from homology"/>
<evidence type="ECO:0000256" key="6">
    <source>
        <dbReference type="RuleBase" id="RU003651"/>
    </source>
</evidence>
<evidence type="ECO:0000256" key="3">
    <source>
        <dbReference type="ARBA" id="ARBA00022787"/>
    </source>
</evidence>
<comment type="subcellular location">
    <subcellularLocation>
        <location evidence="1">Mitochondrion outer membrane</location>
        <topology evidence="1">Single-pass membrane protein</topology>
    </subcellularLocation>
</comment>
<dbReference type="InterPro" id="IPR003960">
    <property type="entry name" value="ATPase_AAA_CS"/>
</dbReference>
<accession>A0A9P6T9Y1</accession>
<dbReference type="SMART" id="SM00382">
    <property type="entry name" value="AAA"/>
    <property type="match status" value="1"/>
</dbReference>
<sequence>MSFFSQWKPSNLSPTTKKAVSDLALLAISQIILFYGVRYIIARSDPSRSTKDQMLKKSKKVMQKLGLDKSTLALDEHEAMLIGEVVQPDEIEVGFDDIGGLDPIISDLKESVIFPLCYPTTFKSSAGLFSSPKGVLLYGPPGCGKTMLAKTLAKESGAMFINIKPSDLNSKWFGESSKLVAALFSLSRKLQPSIIFIDEIDSFMRERSKTDHEVSGMMKAEFMTLWDGLATGNDTRILVLGATNRPNDIDAAILRRMPKRIPIGLPNLEQRKKILQLLLKDIQLKPDLCIDFLAKQTANYSGSDLKEFCRVAAMTPIKEYMRLRGGDKSAMIEASQTEVELRPIGLEDFPFDRPIASKTVAIDALD</sequence>
<dbReference type="EMBL" id="MU167292">
    <property type="protein sequence ID" value="KAG0144576.1"/>
    <property type="molecule type" value="Genomic_DNA"/>
</dbReference>
<comment type="caution">
    <text evidence="9">The sequence shown here is derived from an EMBL/GenBank/DDBJ whole genome shotgun (WGS) entry which is preliminary data.</text>
</comment>
<keyword evidence="3" id="KW-1000">Mitochondrion outer membrane</keyword>
<dbReference type="Pfam" id="PF17862">
    <property type="entry name" value="AAA_lid_3"/>
    <property type="match status" value="1"/>
</dbReference>
<keyword evidence="2 6" id="KW-0547">Nucleotide-binding</keyword>
<dbReference type="InterPro" id="IPR041569">
    <property type="entry name" value="AAA_lid_3"/>
</dbReference>
<evidence type="ECO:0000256" key="7">
    <source>
        <dbReference type="SAM" id="Phobius"/>
    </source>
</evidence>
<evidence type="ECO:0000313" key="10">
    <source>
        <dbReference type="Proteomes" id="UP000886653"/>
    </source>
</evidence>
<reference evidence="9" key="1">
    <citation type="submission" date="2013-11" db="EMBL/GenBank/DDBJ databases">
        <title>Genome sequence of the fusiform rust pathogen reveals effectors for host alternation and coevolution with pine.</title>
        <authorList>
            <consortium name="DOE Joint Genome Institute"/>
            <person name="Smith K."/>
            <person name="Pendleton A."/>
            <person name="Kubisiak T."/>
            <person name="Anderson C."/>
            <person name="Salamov A."/>
            <person name="Aerts A."/>
            <person name="Riley R."/>
            <person name="Clum A."/>
            <person name="Lindquist E."/>
            <person name="Ence D."/>
            <person name="Campbell M."/>
            <person name="Kronenberg Z."/>
            <person name="Feau N."/>
            <person name="Dhillon B."/>
            <person name="Hamelin R."/>
            <person name="Burleigh J."/>
            <person name="Smith J."/>
            <person name="Yandell M."/>
            <person name="Nelson C."/>
            <person name="Grigoriev I."/>
            <person name="Davis J."/>
        </authorList>
    </citation>
    <scope>NUCLEOTIDE SEQUENCE</scope>
    <source>
        <strain evidence="9">G11</strain>
    </source>
</reference>
<dbReference type="FunFam" id="3.40.50.300:FF:000538">
    <property type="entry name" value="ATPase family AAA domain-containing protein 1"/>
    <property type="match status" value="1"/>
</dbReference>
<evidence type="ECO:0000256" key="5">
    <source>
        <dbReference type="ARBA" id="ARBA00023128"/>
    </source>
</evidence>
<dbReference type="Pfam" id="PF00004">
    <property type="entry name" value="AAA"/>
    <property type="match status" value="1"/>
</dbReference>
<evidence type="ECO:0000256" key="2">
    <source>
        <dbReference type="ARBA" id="ARBA00022741"/>
    </source>
</evidence>
<dbReference type="GO" id="GO:0005741">
    <property type="term" value="C:mitochondrial outer membrane"/>
    <property type="evidence" value="ECO:0007669"/>
    <property type="project" value="UniProtKB-SubCell"/>
</dbReference>
<dbReference type="AlphaFoldDB" id="A0A9P6T9Y1"/>
<keyword evidence="4 6" id="KW-0067">ATP-binding</keyword>
<dbReference type="GO" id="GO:0140570">
    <property type="term" value="P:extraction of mislocalized protein from mitochondrial outer membrane"/>
    <property type="evidence" value="ECO:0007669"/>
    <property type="project" value="TreeGrafter"/>
</dbReference>
<keyword evidence="7" id="KW-0472">Membrane</keyword>
<dbReference type="GO" id="GO:0005524">
    <property type="term" value="F:ATP binding"/>
    <property type="evidence" value="ECO:0007669"/>
    <property type="project" value="UniProtKB-KW"/>
</dbReference>
<evidence type="ECO:0000259" key="8">
    <source>
        <dbReference type="SMART" id="SM00382"/>
    </source>
</evidence>
<dbReference type="InterPro" id="IPR003593">
    <property type="entry name" value="AAA+_ATPase"/>
</dbReference>
<feature type="domain" description="AAA+ ATPase" evidence="8">
    <location>
        <begin position="131"/>
        <end position="267"/>
    </location>
</feature>
<keyword evidence="5" id="KW-0496">Mitochondrion</keyword>
<dbReference type="Gene3D" id="1.10.8.60">
    <property type="match status" value="1"/>
</dbReference>
<evidence type="ECO:0000256" key="1">
    <source>
        <dbReference type="ARBA" id="ARBA00004572"/>
    </source>
</evidence>
<evidence type="ECO:0000313" key="9">
    <source>
        <dbReference type="EMBL" id="KAG0144576.1"/>
    </source>
</evidence>
<keyword evidence="10" id="KW-1185">Reference proteome</keyword>
<dbReference type="InterPro" id="IPR051701">
    <property type="entry name" value="Mito_OM_Translocase_MSP1"/>
</dbReference>
<dbReference type="PANTHER" id="PTHR45644">
    <property type="entry name" value="AAA ATPASE, PUTATIVE (AFU_ORTHOLOGUE AFUA_2G12920)-RELATED-RELATED"/>
    <property type="match status" value="1"/>
</dbReference>
<dbReference type="Gene3D" id="3.40.50.300">
    <property type="entry name" value="P-loop containing nucleotide triphosphate hydrolases"/>
    <property type="match status" value="1"/>
</dbReference>
<dbReference type="InterPro" id="IPR027417">
    <property type="entry name" value="P-loop_NTPase"/>
</dbReference>
<feature type="transmembrane region" description="Helical" evidence="7">
    <location>
        <begin position="20"/>
        <end position="41"/>
    </location>
</feature>
<dbReference type="InterPro" id="IPR003959">
    <property type="entry name" value="ATPase_AAA_core"/>
</dbReference>